<dbReference type="PROSITE" id="PS00108">
    <property type="entry name" value="PROTEIN_KINASE_ST"/>
    <property type="match status" value="1"/>
</dbReference>
<dbReference type="Gene3D" id="1.10.287.70">
    <property type="match status" value="1"/>
</dbReference>
<reference evidence="16 17" key="1">
    <citation type="journal article" date="2015" name="Sci. Rep.">
        <title>Genome of the facultative scuticociliatosis pathogen Pseudocohnilembus persalinus provides insight into its virulence through horizontal gene transfer.</title>
        <authorList>
            <person name="Xiong J."/>
            <person name="Wang G."/>
            <person name="Cheng J."/>
            <person name="Tian M."/>
            <person name="Pan X."/>
            <person name="Warren A."/>
            <person name="Jiang C."/>
            <person name="Yuan D."/>
            <person name="Miao W."/>
        </authorList>
    </citation>
    <scope>NUCLEOTIDE SEQUENCE [LARGE SCALE GENOMIC DNA]</scope>
    <source>
        <strain evidence="16">36N120E</strain>
    </source>
</reference>
<dbReference type="EC" id="2.7.11.1" evidence="1"/>
<gene>
    <name evidence="16" type="ORF">PPERSA_06248</name>
</gene>
<dbReference type="InterPro" id="IPR000595">
    <property type="entry name" value="cNMP-bd_dom"/>
</dbReference>
<evidence type="ECO:0000256" key="11">
    <source>
        <dbReference type="PROSITE-ProRule" id="PRU10141"/>
    </source>
</evidence>
<dbReference type="Pfam" id="PF00069">
    <property type="entry name" value="Pkinase"/>
    <property type="match status" value="1"/>
</dbReference>
<dbReference type="GO" id="GO:0005524">
    <property type="term" value="F:ATP binding"/>
    <property type="evidence" value="ECO:0007669"/>
    <property type="project" value="UniProtKB-UniRule"/>
</dbReference>
<accession>A0A0V0QWL5</accession>
<dbReference type="EMBL" id="LDAU01000097">
    <property type="protein sequence ID" value="KRX06277.1"/>
    <property type="molecule type" value="Genomic_DNA"/>
</dbReference>
<dbReference type="Pfam" id="PF07885">
    <property type="entry name" value="Ion_trans_2"/>
    <property type="match status" value="1"/>
</dbReference>
<dbReference type="CDD" id="cd00757">
    <property type="entry name" value="ThiF_MoeB_HesA_family"/>
    <property type="match status" value="1"/>
</dbReference>
<keyword evidence="13" id="KW-0812">Transmembrane</keyword>
<comment type="caution">
    <text evidence="16">The sequence shown here is derived from an EMBL/GenBank/DDBJ whole genome shotgun (WGS) entry which is preliminary data.</text>
</comment>
<dbReference type="InterPro" id="IPR000719">
    <property type="entry name" value="Prot_kinase_dom"/>
</dbReference>
<feature type="domain" description="Cyclic nucleotide-binding" evidence="15">
    <location>
        <begin position="853"/>
        <end position="957"/>
    </location>
</feature>
<dbReference type="PROSITE" id="PS50011">
    <property type="entry name" value="PROTEIN_KINASE_DOM"/>
    <property type="match status" value="1"/>
</dbReference>
<feature type="region of interest" description="Disordered" evidence="12">
    <location>
        <begin position="1247"/>
        <end position="1282"/>
    </location>
</feature>
<keyword evidence="8" id="KW-0142">cGMP-binding</keyword>
<keyword evidence="7 11" id="KW-0067">ATP-binding</keyword>
<evidence type="ECO:0000256" key="7">
    <source>
        <dbReference type="ARBA" id="ARBA00022840"/>
    </source>
</evidence>
<dbReference type="GO" id="GO:0004674">
    <property type="term" value="F:protein serine/threonine kinase activity"/>
    <property type="evidence" value="ECO:0007669"/>
    <property type="project" value="UniProtKB-KW"/>
</dbReference>
<feature type="transmembrane region" description="Helical" evidence="13">
    <location>
        <begin position="746"/>
        <end position="763"/>
    </location>
</feature>
<dbReference type="OMA" id="LRINHAF"/>
<feature type="compositionally biased region" description="Polar residues" evidence="12">
    <location>
        <begin position="1130"/>
        <end position="1141"/>
    </location>
</feature>
<dbReference type="Gene3D" id="3.40.50.720">
    <property type="entry name" value="NAD(P)-binding Rossmann-like Domain"/>
    <property type="match status" value="1"/>
</dbReference>
<dbReference type="SMART" id="SM00100">
    <property type="entry name" value="cNMP"/>
    <property type="match status" value="1"/>
</dbReference>
<dbReference type="InParanoid" id="A0A0V0QWL5"/>
<dbReference type="InterPro" id="IPR017441">
    <property type="entry name" value="Protein_kinase_ATP_BS"/>
</dbReference>
<feature type="binding site" evidence="11">
    <location>
        <position position="1378"/>
    </location>
    <ligand>
        <name>ATP</name>
        <dbReference type="ChEBI" id="CHEBI:30616"/>
    </ligand>
</feature>
<dbReference type="InterPro" id="IPR018490">
    <property type="entry name" value="cNMP-bd_dom_sf"/>
</dbReference>
<evidence type="ECO:0000313" key="17">
    <source>
        <dbReference type="Proteomes" id="UP000054937"/>
    </source>
</evidence>
<feature type="region of interest" description="Disordered" evidence="12">
    <location>
        <begin position="1130"/>
        <end position="1154"/>
    </location>
</feature>
<keyword evidence="6 16" id="KW-0418">Kinase</keyword>
<dbReference type="PANTHER" id="PTHR43895:SF32">
    <property type="entry name" value="SERINE_THREONINE-PROTEIN KINASE CHK1"/>
    <property type="match status" value="1"/>
</dbReference>
<evidence type="ECO:0000313" key="16">
    <source>
        <dbReference type="EMBL" id="KRX06277.1"/>
    </source>
</evidence>
<feature type="region of interest" description="Disordered" evidence="12">
    <location>
        <begin position="432"/>
        <end position="473"/>
    </location>
</feature>
<protein>
    <recommendedName>
        <fullName evidence="1">non-specific serine/threonine protein kinase</fullName>
        <ecNumber evidence="1">2.7.11.1</ecNumber>
    </recommendedName>
</protein>
<evidence type="ECO:0000256" key="3">
    <source>
        <dbReference type="ARBA" id="ARBA00022535"/>
    </source>
</evidence>
<dbReference type="SUPFAM" id="SSF51206">
    <property type="entry name" value="cAMP-binding domain-like"/>
    <property type="match status" value="1"/>
</dbReference>
<feature type="transmembrane region" description="Helical" evidence="13">
    <location>
        <begin position="670"/>
        <end position="691"/>
    </location>
</feature>
<dbReference type="InterPro" id="IPR000594">
    <property type="entry name" value="ThiF_NAD_FAD-bd"/>
</dbReference>
<comment type="catalytic activity">
    <reaction evidence="9">
        <text>L-threonyl-[protein] + ATP = O-phospho-L-threonyl-[protein] + ADP + H(+)</text>
        <dbReference type="Rhea" id="RHEA:46608"/>
        <dbReference type="Rhea" id="RHEA-COMP:11060"/>
        <dbReference type="Rhea" id="RHEA-COMP:11605"/>
        <dbReference type="ChEBI" id="CHEBI:15378"/>
        <dbReference type="ChEBI" id="CHEBI:30013"/>
        <dbReference type="ChEBI" id="CHEBI:30616"/>
        <dbReference type="ChEBI" id="CHEBI:61977"/>
        <dbReference type="ChEBI" id="CHEBI:456216"/>
        <dbReference type="EC" id="2.7.11.1"/>
    </reaction>
</comment>
<feature type="compositionally biased region" description="Polar residues" evidence="12">
    <location>
        <begin position="1251"/>
        <end position="1282"/>
    </location>
</feature>
<evidence type="ECO:0000256" key="13">
    <source>
        <dbReference type="SAM" id="Phobius"/>
    </source>
</evidence>
<feature type="region of interest" description="Disordered" evidence="12">
    <location>
        <begin position="500"/>
        <end position="535"/>
    </location>
</feature>
<dbReference type="PROSITE" id="PS50042">
    <property type="entry name" value="CNMP_BINDING_3"/>
    <property type="match status" value="1"/>
</dbReference>
<dbReference type="PROSITE" id="PS00107">
    <property type="entry name" value="PROTEIN_KINASE_ATP"/>
    <property type="match status" value="1"/>
</dbReference>
<evidence type="ECO:0000256" key="5">
    <source>
        <dbReference type="ARBA" id="ARBA00022741"/>
    </source>
</evidence>
<evidence type="ECO:0000256" key="12">
    <source>
        <dbReference type="SAM" id="MobiDB-lite"/>
    </source>
</evidence>
<feature type="compositionally biased region" description="Basic and acidic residues" evidence="12">
    <location>
        <begin position="348"/>
        <end position="370"/>
    </location>
</feature>
<proteinExistence type="predicted"/>
<dbReference type="PANTHER" id="PTHR43895">
    <property type="entry name" value="CALCIUM/CALMODULIN-DEPENDENT PROTEIN KINASE KINASE-RELATED"/>
    <property type="match status" value="1"/>
</dbReference>
<feature type="compositionally biased region" description="Low complexity" evidence="12">
    <location>
        <begin position="1143"/>
        <end position="1152"/>
    </location>
</feature>
<keyword evidence="4" id="KW-0808">Transferase</keyword>
<dbReference type="Gene3D" id="1.10.510.10">
    <property type="entry name" value="Transferase(Phosphotransferase) domain 1"/>
    <property type="match status" value="1"/>
</dbReference>
<dbReference type="Pfam" id="PF00899">
    <property type="entry name" value="ThiF"/>
    <property type="match status" value="1"/>
</dbReference>
<evidence type="ECO:0000259" key="15">
    <source>
        <dbReference type="PROSITE" id="PS50042"/>
    </source>
</evidence>
<dbReference type="GO" id="GO:0008641">
    <property type="term" value="F:ubiquitin-like modifier activating enzyme activity"/>
    <property type="evidence" value="ECO:0007669"/>
    <property type="project" value="InterPro"/>
</dbReference>
<organism evidence="16 17">
    <name type="scientific">Pseudocohnilembus persalinus</name>
    <name type="common">Ciliate</name>
    <dbReference type="NCBI Taxonomy" id="266149"/>
    <lineage>
        <taxon>Eukaryota</taxon>
        <taxon>Sar</taxon>
        <taxon>Alveolata</taxon>
        <taxon>Ciliophora</taxon>
        <taxon>Intramacronucleata</taxon>
        <taxon>Oligohymenophorea</taxon>
        <taxon>Scuticociliatia</taxon>
        <taxon>Philasterida</taxon>
        <taxon>Pseudocohnilembidae</taxon>
        <taxon>Pseudocohnilembus</taxon>
    </lineage>
</organism>
<dbReference type="GO" id="GO:0007165">
    <property type="term" value="P:signal transduction"/>
    <property type="evidence" value="ECO:0007669"/>
    <property type="project" value="TreeGrafter"/>
</dbReference>
<dbReference type="InterPro" id="IPR013099">
    <property type="entry name" value="K_chnl_dom"/>
</dbReference>
<dbReference type="SUPFAM" id="SSF81324">
    <property type="entry name" value="Voltage-gated potassium channels"/>
    <property type="match status" value="1"/>
</dbReference>
<feature type="region of interest" description="Disordered" evidence="12">
    <location>
        <begin position="346"/>
        <end position="372"/>
    </location>
</feature>
<evidence type="ECO:0000256" key="2">
    <source>
        <dbReference type="ARBA" id="ARBA00022527"/>
    </source>
</evidence>
<dbReference type="CDD" id="cd00038">
    <property type="entry name" value="CAP_ED"/>
    <property type="match status" value="1"/>
</dbReference>
<dbReference type="Gene3D" id="2.60.120.10">
    <property type="entry name" value="Jelly Rolls"/>
    <property type="match status" value="1"/>
</dbReference>
<dbReference type="SUPFAM" id="SSF56112">
    <property type="entry name" value="Protein kinase-like (PK-like)"/>
    <property type="match status" value="1"/>
</dbReference>
<keyword evidence="13" id="KW-1133">Transmembrane helix</keyword>
<feature type="compositionally biased region" description="Low complexity" evidence="12">
    <location>
        <begin position="438"/>
        <end position="448"/>
    </location>
</feature>
<feature type="compositionally biased region" description="Basic and acidic residues" evidence="12">
    <location>
        <begin position="526"/>
        <end position="535"/>
    </location>
</feature>
<feature type="compositionally biased region" description="Low complexity" evidence="12">
    <location>
        <begin position="503"/>
        <end position="525"/>
    </location>
</feature>
<dbReference type="InterPro" id="IPR011009">
    <property type="entry name" value="Kinase-like_dom_sf"/>
</dbReference>
<feature type="compositionally biased region" description="Polar residues" evidence="12">
    <location>
        <begin position="463"/>
        <end position="473"/>
    </location>
</feature>
<keyword evidence="17" id="KW-1185">Reference proteome</keyword>
<dbReference type="Pfam" id="PF00027">
    <property type="entry name" value="cNMP_binding"/>
    <property type="match status" value="1"/>
</dbReference>
<name>A0A0V0QWL5_PSEPJ</name>
<dbReference type="GO" id="GO:0030553">
    <property type="term" value="F:cGMP binding"/>
    <property type="evidence" value="ECO:0007669"/>
    <property type="project" value="UniProtKB-KW"/>
</dbReference>
<evidence type="ECO:0000256" key="4">
    <source>
        <dbReference type="ARBA" id="ARBA00022679"/>
    </source>
</evidence>
<evidence type="ECO:0000256" key="8">
    <source>
        <dbReference type="ARBA" id="ARBA00022992"/>
    </source>
</evidence>
<dbReference type="SUPFAM" id="SSF69572">
    <property type="entry name" value="Activating enzymes of the ubiquitin-like proteins"/>
    <property type="match status" value="1"/>
</dbReference>
<dbReference type="FunFam" id="3.40.50.720:FF:000531">
    <property type="entry name" value="NAD/FAD dependent dehydrogenase, putative"/>
    <property type="match status" value="1"/>
</dbReference>
<keyword evidence="13" id="KW-0472">Membrane</keyword>
<dbReference type="SMART" id="SM00220">
    <property type="entry name" value="S_TKc"/>
    <property type="match status" value="1"/>
</dbReference>
<evidence type="ECO:0000256" key="10">
    <source>
        <dbReference type="ARBA" id="ARBA00048679"/>
    </source>
</evidence>
<feature type="domain" description="Protein kinase" evidence="14">
    <location>
        <begin position="1349"/>
        <end position="1600"/>
    </location>
</feature>
<keyword evidence="2" id="KW-0723">Serine/threonine-protein kinase</keyword>
<keyword evidence="3" id="KW-0140">cGMP</keyword>
<evidence type="ECO:0000256" key="9">
    <source>
        <dbReference type="ARBA" id="ARBA00047899"/>
    </source>
</evidence>
<sequence>MEDQELQQLIEQKNKINEKINQYVKTKYQKYQGMSEIVKDDNPYSRLMALKRMGVVQNYEKIRDCCVLIVGVGGVGSVVAEMLTRCGIGKLIMYDYDKVELANMNRLFYTPQQVGLSKVGAAKETLQGINPEIQIEDYNMNITSNDGFKHLLDRIQNGGIKNGNRVNLVLSCVDNYAARMSINSGCNEIDQIWFESGVSEDAMSSHIQIMIPGETACFSCASPLAVIENNEGNIKREGVCAASLPTTMGITAGFLAQNTLKYLLDFGELTFTLGYNAKLDFFQNFLIQPSPDCKDQFCRKQQEAKKGKEGILFQINQKKQQKLDEQNAVIEHDENEWGIEIVNETEQQEQKDEQKQQKLEENKQEKKEPEQSIEDLMSKLKNIQNEQDAYHGVFYRRYLFQSDLDDQSLKTKNLQIESPVFCSFFDTTSKKESKKSVKQQNNQKIQLKQESKNNFQKQEELTDSSISKSDTQLNLQVSQKQNNFQNNQKKNNDILSSQNQLEQKSNSLKQKQQQQKQQQQYQSQKTAEKKDTNNQVKIEIKEAPKQDFSTSSNNLNKVNLRDSISIDNLKIQFQEVTNNYSPNKRLTFKNPQSRFMDNINQKINLNNHNGNDDFFNQQKISKLLVLHKFKIAILSKQFVKFLKQLIRPSYLTKKQLNFINDLSDIRNYELTNLMIIILALTHIFGCLFYYIGDINLKDNAENWISDSNLENSSSLDMYINSVYFIFVSMITVGYGDISPISISEKVYVIFMTIFSTAIFGYSINKVSDIFRQVSDKKKELEKAKYSVQRYLSDRIENKELIYKILQNLEQIYQKQYDKNEEGAKLVKEKIEQNLNSEFRKQFFGKIIENYKPFNMNFSQKTLEQIIQNMEEQFVPKKSIIFQKDEVCQNIFMLVKGKIQIFQQDTNTKKINALGQITEGKFFGVNNFLGHSIYEYSTMSLSDCHLIYISKENFKNIVQTNVRDYEILCKLHDDIVLNQNLLFQGIKCAACHTENHNIQFCPFLHLRIQDEEKNEYIKYYSNIKRFLQDMPQIKGNQLKTTFQEDQQNKKYHNDNSDYDLQSVNYENRFSQNSSFQTTSSDDTSINSLQQIKIEAKQSLIKSEKNQNLDEPEDLQSHFASIQQYHSNYLQKNHSKQQSQQVDYNEGNQNNKINNNHKKDSTIYQQLQQQQQLQQGSWINNQENFKSEQLVQELTNQQQNSQYQNFYYFDNWTRLGFILNEKSKIDQNSGHLANSIGFQIFKVEEETSEKQELSNQDGSHQINTQSGLKNNITNLDKSDNPSLNSEKTNILSSNVSLLNYLNKDAIQFESNSNLNVANSLVVLYVQNQEQLELIYKHLKNKLIMTNFHRQYRAIYKVGKGTFASVYLVANRDFRKQYAVKVFQKKIIQQEQDGLKGFFNEMNIMREVKHGNIINLHEVWESENSYYYVIDYMKHGSLLEKILMHRRVLMKINRKKDQVLKESEIKEYTKQILQALAECARKQIMHRDVKPENVLLLSKKSPDCVLSDFGLAQKITPGEKYLYPKCGTPGYVAPEIMNLQTDQLKNANYSPKCDVFSVGCIMYFMYILEPPFGSKTQDVLRKMLEKDPEKRPTAEECLQHPYFEYDEFDDVDEQIPVDSPVNINNKKNRAVKFFNFNVSRINSQGMKLQKAQDQQQYKIVDSFKMPTFKQQQTSLIMARQKGYQTMYENDENYDNQPSIEHLLEEPNNQNAHQSQNQLNDLYPKTANLLENMASSKTNTNTLSKNTSFIRDKRQSLQVDRIYKIKEVEEEENKRESGSSFTNFQKQQQSLEFSKNIKIQQKQQQQNLHQNQQIQIKLKKNDKLYNQEEQLIKNLQPYSKN</sequence>
<evidence type="ECO:0000259" key="14">
    <source>
        <dbReference type="PROSITE" id="PS50011"/>
    </source>
</evidence>
<dbReference type="Proteomes" id="UP000054937">
    <property type="component" value="Unassembled WGS sequence"/>
</dbReference>
<dbReference type="OrthoDB" id="206053at2759"/>
<evidence type="ECO:0000256" key="1">
    <source>
        <dbReference type="ARBA" id="ARBA00012513"/>
    </source>
</evidence>
<dbReference type="InterPro" id="IPR014710">
    <property type="entry name" value="RmlC-like_jellyroll"/>
</dbReference>
<comment type="catalytic activity">
    <reaction evidence="10">
        <text>L-seryl-[protein] + ATP = O-phospho-L-seryl-[protein] + ADP + H(+)</text>
        <dbReference type="Rhea" id="RHEA:17989"/>
        <dbReference type="Rhea" id="RHEA-COMP:9863"/>
        <dbReference type="Rhea" id="RHEA-COMP:11604"/>
        <dbReference type="ChEBI" id="CHEBI:15378"/>
        <dbReference type="ChEBI" id="CHEBI:29999"/>
        <dbReference type="ChEBI" id="CHEBI:30616"/>
        <dbReference type="ChEBI" id="CHEBI:83421"/>
        <dbReference type="ChEBI" id="CHEBI:456216"/>
        <dbReference type="EC" id="2.7.11.1"/>
    </reaction>
</comment>
<evidence type="ECO:0000256" key="6">
    <source>
        <dbReference type="ARBA" id="ARBA00022777"/>
    </source>
</evidence>
<keyword evidence="5 11" id="KW-0547">Nucleotide-binding</keyword>
<dbReference type="InterPro" id="IPR008271">
    <property type="entry name" value="Ser/Thr_kinase_AS"/>
</dbReference>
<dbReference type="InterPro" id="IPR035985">
    <property type="entry name" value="Ubiquitin-activating_enz"/>
</dbReference>